<name>A0A5J4VHQ4_9EUKA</name>
<dbReference type="AlphaFoldDB" id="A0A5J4VHQ4"/>
<evidence type="ECO:0000313" key="1">
    <source>
        <dbReference type="EMBL" id="KAA6382167.1"/>
    </source>
</evidence>
<proteinExistence type="predicted"/>
<comment type="caution">
    <text evidence="1">The sequence shown here is derived from an EMBL/GenBank/DDBJ whole genome shotgun (WGS) entry which is preliminary data.</text>
</comment>
<reference evidence="1 2" key="1">
    <citation type="submission" date="2019-03" db="EMBL/GenBank/DDBJ databases">
        <title>Single cell metagenomics reveals metabolic interactions within the superorganism composed of flagellate Streblomastix strix and complex community of Bacteroidetes bacteria on its surface.</title>
        <authorList>
            <person name="Treitli S.C."/>
            <person name="Kolisko M."/>
            <person name="Husnik F."/>
            <person name="Keeling P."/>
            <person name="Hampl V."/>
        </authorList>
    </citation>
    <scope>NUCLEOTIDE SEQUENCE [LARGE SCALE GENOMIC DNA]</scope>
    <source>
        <strain evidence="1">ST1C</strain>
    </source>
</reference>
<gene>
    <name evidence="1" type="ORF">EZS28_022306</name>
</gene>
<dbReference type="Proteomes" id="UP000324800">
    <property type="component" value="Unassembled WGS sequence"/>
</dbReference>
<sequence length="250" mass="28937">MSICFFRPNEIAEIRLKFYNVNKTKNQSSLKLAPKQANAIETYEVYETDNEKLSPKLLIYESIDRLKRQFPKDISVKLTKLLRELKIVGASTYSIRHSATIELAKQVSSTKANVIARQLTSNPDQDNDRFNYVSQQRGEIWREGRNQLLSLSPLETEQLFVIPVSPYLTSGPPKICIPTRGEIEIRREFLRELKDRTNGMMLKAGLCAWNDDDEIRTLLSQSLISLIYLINDKEMLSARCIEEYEEQIDE</sequence>
<dbReference type="EMBL" id="SNRW01006928">
    <property type="protein sequence ID" value="KAA6382167.1"/>
    <property type="molecule type" value="Genomic_DNA"/>
</dbReference>
<organism evidence="1 2">
    <name type="scientific">Streblomastix strix</name>
    <dbReference type="NCBI Taxonomy" id="222440"/>
    <lineage>
        <taxon>Eukaryota</taxon>
        <taxon>Metamonada</taxon>
        <taxon>Preaxostyla</taxon>
        <taxon>Oxymonadida</taxon>
        <taxon>Streblomastigidae</taxon>
        <taxon>Streblomastix</taxon>
    </lineage>
</organism>
<evidence type="ECO:0000313" key="2">
    <source>
        <dbReference type="Proteomes" id="UP000324800"/>
    </source>
</evidence>
<protein>
    <submittedName>
        <fullName evidence="1">Uncharacterized protein</fullName>
    </submittedName>
</protein>
<accession>A0A5J4VHQ4</accession>